<dbReference type="GO" id="GO:0140943">
    <property type="term" value="F:histone H4K20 trimethyltransferase activity"/>
    <property type="evidence" value="ECO:0007669"/>
    <property type="project" value="UniProtKB-EC"/>
</dbReference>
<gene>
    <name evidence="17" type="primary">set9</name>
    <name evidence="17" type="ORF">H2204_014093</name>
</gene>
<evidence type="ECO:0000256" key="13">
    <source>
        <dbReference type="ARBA" id="ARBA00030653"/>
    </source>
</evidence>
<dbReference type="EC" id="2.1.1.372" evidence="12"/>
<feature type="compositionally biased region" description="Polar residues" evidence="15">
    <location>
        <begin position="310"/>
        <end position="323"/>
    </location>
</feature>
<keyword evidence="11" id="KW-0539">Nucleus</keyword>
<feature type="region of interest" description="Disordered" evidence="15">
    <location>
        <begin position="258"/>
        <end position="442"/>
    </location>
</feature>
<keyword evidence="7 17" id="KW-0489">Methyltransferase</keyword>
<evidence type="ECO:0000256" key="9">
    <source>
        <dbReference type="ARBA" id="ARBA00022691"/>
    </source>
</evidence>
<protein>
    <recommendedName>
        <fullName evidence="5">Histone-lysine N-methyltransferase SET9</fullName>
        <ecNumber evidence="12">2.1.1.372</ecNumber>
    </recommendedName>
    <alternativeName>
        <fullName evidence="4">Histone-lysine N-methyltransferase set9</fullName>
    </alternativeName>
    <alternativeName>
        <fullName evidence="13">SET domain protein 9</fullName>
    </alternativeName>
</protein>
<keyword evidence="6" id="KW-0158">Chromosome</keyword>
<dbReference type="SUPFAM" id="SSF82199">
    <property type="entry name" value="SET domain"/>
    <property type="match status" value="1"/>
</dbReference>
<evidence type="ECO:0000256" key="3">
    <source>
        <dbReference type="ARBA" id="ARBA00004286"/>
    </source>
</evidence>
<evidence type="ECO:0000313" key="18">
    <source>
        <dbReference type="Proteomes" id="UP001172681"/>
    </source>
</evidence>
<proteinExistence type="predicted"/>
<dbReference type="Gene3D" id="1.10.10.1700">
    <property type="entry name" value="Histone-lysine N-methyltransferase"/>
    <property type="match status" value="1"/>
</dbReference>
<dbReference type="InterPro" id="IPR025783">
    <property type="entry name" value="Set9_fungi"/>
</dbReference>
<comment type="subcellular location">
    <subcellularLocation>
        <location evidence="3">Chromosome</location>
    </subcellularLocation>
    <subcellularLocation>
        <location evidence="2">Nucleus</location>
    </subcellularLocation>
</comment>
<keyword evidence="9" id="KW-0949">S-adenosyl-L-methionine</keyword>
<dbReference type="GO" id="GO:0032259">
    <property type="term" value="P:methylation"/>
    <property type="evidence" value="ECO:0007669"/>
    <property type="project" value="UniProtKB-KW"/>
</dbReference>
<comment type="function">
    <text evidence="1">Histone methyltransferase that trimethylates 'Lys-20' of histone H4 to form H4K20me3.</text>
</comment>
<dbReference type="AlphaFoldDB" id="A0AA38XMD7"/>
<dbReference type="InterPro" id="IPR039977">
    <property type="entry name" value="Suv4-20/Set9"/>
</dbReference>
<dbReference type="Gene3D" id="2.170.270.10">
    <property type="entry name" value="SET domain"/>
    <property type="match status" value="1"/>
</dbReference>
<keyword evidence="8 17" id="KW-0808">Transferase</keyword>
<keyword evidence="18" id="KW-1185">Reference proteome</keyword>
<dbReference type="Proteomes" id="UP001172681">
    <property type="component" value="Unassembled WGS sequence"/>
</dbReference>
<dbReference type="CDD" id="cd10524">
    <property type="entry name" value="SET_Suv4-20-like"/>
    <property type="match status" value="1"/>
</dbReference>
<name>A0AA38XMD7_9EURO</name>
<reference evidence="17" key="1">
    <citation type="submission" date="2022-10" db="EMBL/GenBank/DDBJ databases">
        <title>Culturing micro-colonial fungi from biological soil crusts in the Mojave desert and describing Neophaeococcomyces mojavensis, and introducing the new genera and species Taxawa tesnikishii.</title>
        <authorList>
            <person name="Kurbessoian T."/>
            <person name="Stajich J.E."/>
        </authorList>
    </citation>
    <scope>NUCLEOTIDE SEQUENCE</scope>
    <source>
        <strain evidence="17">TK_35</strain>
    </source>
</reference>
<organism evidence="17 18">
    <name type="scientific">Knufia peltigerae</name>
    <dbReference type="NCBI Taxonomy" id="1002370"/>
    <lineage>
        <taxon>Eukaryota</taxon>
        <taxon>Fungi</taxon>
        <taxon>Dikarya</taxon>
        <taxon>Ascomycota</taxon>
        <taxon>Pezizomycotina</taxon>
        <taxon>Eurotiomycetes</taxon>
        <taxon>Chaetothyriomycetidae</taxon>
        <taxon>Chaetothyriales</taxon>
        <taxon>Trichomeriaceae</taxon>
        <taxon>Knufia</taxon>
    </lineage>
</organism>
<sequence length="819" mass="89194">MGRRVPHGSEKTQRLSLTELAAHDDVCSDALIDNAYYKARIRKNRTKHFPIRGIKEDEVPRILLHKVIVEKDMVAAEKALLALPGLKRYKRSLRTKSEQEHFLSHLRKYIAMYQTDCPWEVSTTNRYTITTYEAAVTARRRIRQGDTVKYLSGTLVPLTTEESADLDMTNRNFSIVVSARKKNSSIFLGPARFANHDCNANGRLVTRGDDGMEVVAVKNIDVGDEITVSYGDDYFGPGNIDCLCHSCEELERNGWTSKTAFLGPDSQTSTPGPDSQPSPQPQPHPLKRKRGSELSSYSSSAPPPSKYLKVTSSPSKLQHSWTPPGSAVSDSGLETGVREIADTAGQQASPSPPKQSTLSPPPSPSQLADLDMLEHETGPEILAQKPGPQLPSPRSMAKKGPRESKMTARLLGKLSARAPISPAPTSPSSHGSASDPTASTHAVPAVSYTDAPVTIKVESVEATKIEADEDTIIVTNRQPTSAGSSEQSKDADARQNEATTLPEPTPHVVSTLTTTTVTKDVHVLDEVSNRNPEASVLPSIEPVSNSNTVATLTVHPVTGTIRIAGDYILTRKLLAQPHDRWVQCHNNLCFGFFIQPNGYQTRRECPRCERHSMLYGFPWPKTDPDPRKLLERTGRSKKDAVEYSAYRRKGRCGKGTWVEGGGDEEERVMDHRTIHRFVLPDEEREITRRGLLKEAEDARAAGDHVVALLEAKMRAASREAWYSKPESLGNSAGDKIESALSPVGKHAGPVLEKAGGPVGGIVDPIVGGVMRSGKGWGDQMGVGFGNEGGGPAKQQEAEQENLKRGLGGNEQNAENPLGL</sequence>
<evidence type="ECO:0000256" key="2">
    <source>
        <dbReference type="ARBA" id="ARBA00004123"/>
    </source>
</evidence>
<feature type="compositionally biased region" description="Polar residues" evidence="15">
    <location>
        <begin position="430"/>
        <end position="440"/>
    </location>
</feature>
<dbReference type="InterPro" id="IPR001214">
    <property type="entry name" value="SET_dom"/>
</dbReference>
<evidence type="ECO:0000256" key="15">
    <source>
        <dbReference type="SAM" id="MobiDB-lite"/>
    </source>
</evidence>
<dbReference type="SMART" id="SM00317">
    <property type="entry name" value="SET"/>
    <property type="match status" value="1"/>
</dbReference>
<comment type="caution">
    <text evidence="17">The sequence shown here is derived from an EMBL/GenBank/DDBJ whole genome shotgun (WGS) entry which is preliminary data.</text>
</comment>
<feature type="compositionally biased region" description="Pro residues" evidence="15">
    <location>
        <begin position="274"/>
        <end position="284"/>
    </location>
</feature>
<feature type="region of interest" description="Disordered" evidence="15">
    <location>
        <begin position="474"/>
        <end position="507"/>
    </location>
</feature>
<feature type="region of interest" description="Disordered" evidence="15">
    <location>
        <begin position="777"/>
        <end position="819"/>
    </location>
</feature>
<dbReference type="InterPro" id="IPR041938">
    <property type="entry name" value="Hist-Lys_N-MTase_N"/>
</dbReference>
<dbReference type="PROSITE" id="PS51567">
    <property type="entry name" value="SAM_MT43_SUVAR420_1"/>
    <property type="match status" value="1"/>
</dbReference>
<evidence type="ECO:0000256" key="14">
    <source>
        <dbReference type="ARBA" id="ARBA00048081"/>
    </source>
</evidence>
<feature type="domain" description="SET" evidence="16">
    <location>
        <begin position="117"/>
        <end position="231"/>
    </location>
</feature>
<dbReference type="Pfam" id="PF00856">
    <property type="entry name" value="SET"/>
    <property type="match status" value="1"/>
</dbReference>
<evidence type="ECO:0000256" key="11">
    <source>
        <dbReference type="ARBA" id="ARBA00023242"/>
    </source>
</evidence>
<comment type="catalytic activity">
    <reaction evidence="14">
        <text>L-lysyl(20)-[histone H4] + 3 S-adenosyl-L-methionine = N(6),N(6),N(6)-trimethyl-L-lysyl(20)-[histone H4] + 3 S-adenosyl-L-homocysteine + 3 H(+)</text>
        <dbReference type="Rhea" id="RHEA:64456"/>
        <dbReference type="Rhea" id="RHEA-COMP:15554"/>
        <dbReference type="Rhea" id="RHEA-COMP:15998"/>
        <dbReference type="ChEBI" id="CHEBI:15378"/>
        <dbReference type="ChEBI" id="CHEBI:29969"/>
        <dbReference type="ChEBI" id="CHEBI:57856"/>
        <dbReference type="ChEBI" id="CHEBI:59789"/>
        <dbReference type="ChEBI" id="CHEBI:61961"/>
        <dbReference type="EC" id="2.1.1.372"/>
    </reaction>
</comment>
<evidence type="ECO:0000259" key="16">
    <source>
        <dbReference type="PROSITE" id="PS50280"/>
    </source>
</evidence>
<dbReference type="InterPro" id="IPR046341">
    <property type="entry name" value="SET_dom_sf"/>
</dbReference>
<evidence type="ECO:0000256" key="6">
    <source>
        <dbReference type="ARBA" id="ARBA00022454"/>
    </source>
</evidence>
<accession>A0AA38XMD7</accession>
<feature type="compositionally biased region" description="Gly residues" evidence="15">
    <location>
        <begin position="777"/>
        <end position="791"/>
    </location>
</feature>
<evidence type="ECO:0000256" key="1">
    <source>
        <dbReference type="ARBA" id="ARBA00001984"/>
    </source>
</evidence>
<dbReference type="GO" id="GO:0005694">
    <property type="term" value="C:chromosome"/>
    <property type="evidence" value="ECO:0007669"/>
    <property type="project" value="UniProtKB-SubCell"/>
</dbReference>
<keyword evidence="10" id="KW-0156">Chromatin regulator</keyword>
<dbReference type="PANTHER" id="PTHR12977:SF4">
    <property type="entry name" value="HISTONE-LYSINE N-METHYLTRANSFERASE KMT5B"/>
    <property type="match status" value="1"/>
</dbReference>
<feature type="compositionally biased region" description="Polar residues" evidence="15">
    <location>
        <begin position="809"/>
        <end position="819"/>
    </location>
</feature>
<evidence type="ECO:0000313" key="17">
    <source>
        <dbReference type="EMBL" id="KAJ9616099.1"/>
    </source>
</evidence>
<evidence type="ECO:0000256" key="7">
    <source>
        <dbReference type="ARBA" id="ARBA00022603"/>
    </source>
</evidence>
<evidence type="ECO:0000256" key="10">
    <source>
        <dbReference type="ARBA" id="ARBA00022853"/>
    </source>
</evidence>
<dbReference type="GO" id="GO:0005634">
    <property type="term" value="C:nucleus"/>
    <property type="evidence" value="ECO:0007669"/>
    <property type="project" value="UniProtKB-SubCell"/>
</dbReference>
<feature type="compositionally biased region" description="Polar residues" evidence="15">
    <location>
        <begin position="474"/>
        <end position="486"/>
    </location>
</feature>
<dbReference type="PANTHER" id="PTHR12977">
    <property type="entry name" value="SUPPRESSOR OF VARIEGATION 4-20-RELATED"/>
    <property type="match status" value="1"/>
</dbReference>
<evidence type="ECO:0000256" key="5">
    <source>
        <dbReference type="ARBA" id="ARBA00015413"/>
    </source>
</evidence>
<dbReference type="EMBL" id="JAPDRN010000172">
    <property type="protein sequence ID" value="KAJ9616099.1"/>
    <property type="molecule type" value="Genomic_DNA"/>
</dbReference>
<evidence type="ECO:0000256" key="8">
    <source>
        <dbReference type="ARBA" id="ARBA00022679"/>
    </source>
</evidence>
<evidence type="ECO:0000256" key="4">
    <source>
        <dbReference type="ARBA" id="ARBA00014232"/>
    </source>
</evidence>
<evidence type="ECO:0000256" key="12">
    <source>
        <dbReference type="ARBA" id="ARBA00024057"/>
    </source>
</evidence>
<dbReference type="PROSITE" id="PS50280">
    <property type="entry name" value="SET"/>
    <property type="match status" value="1"/>
</dbReference>